<dbReference type="KEGG" id="mfy:HH212_19985"/>
<proteinExistence type="predicted"/>
<evidence type="ECO:0000313" key="2">
    <source>
        <dbReference type="EMBL" id="QJE02017.1"/>
    </source>
</evidence>
<feature type="compositionally biased region" description="Low complexity" evidence="1">
    <location>
        <begin position="116"/>
        <end position="125"/>
    </location>
</feature>
<feature type="compositionally biased region" description="Pro residues" evidence="1">
    <location>
        <begin position="126"/>
        <end position="137"/>
    </location>
</feature>
<dbReference type="RefSeq" id="WP_170204104.1">
    <property type="nucleotide sequence ID" value="NZ_CP051685.1"/>
</dbReference>
<protein>
    <recommendedName>
        <fullName evidence="4">Glycoside hydrolase family 19 catalytic domain-containing protein</fullName>
    </recommendedName>
</protein>
<keyword evidence="3" id="KW-1185">Reference proteome</keyword>
<evidence type="ECO:0000313" key="3">
    <source>
        <dbReference type="Proteomes" id="UP000502415"/>
    </source>
</evidence>
<dbReference type="EMBL" id="CP051685">
    <property type="protein sequence ID" value="QJE02017.1"/>
    <property type="molecule type" value="Genomic_DNA"/>
</dbReference>
<sequence>MTTWEDFLKVFKKLSEPSKPGSVMIRFITRYMEPADGIAYLIQYEGKEIRGTTTTTDNHVLVSPASLHPIRVHAWSRKRKGFKLIDTLTPVVGTPQLVYETMKTYKQPGATKPHPKSAGQAGSAPAAPPRSVPPGPSPTDNQGVTPKPDQDSSKAPLARSERPLPDEITYSQLKNIFPLAEEAYLTQVKDELNRDLPRYKLDTIYRRAHFFAQAREEAGAGLKANVESLNYKVDTLKSTFRYYRLHPDVAARHGRIDRLEGRRRVVLQPANQEAIANHAYGSRAGNGPPETGEGWKYRGRGIFQLTGASNYAEFNTGYRSLWDGEHPDFTSQPEKIVDFPFNIRSAVWFWVANKVYERADQGASDNAVEKVTEKINPALKHLDMRQHNFRTLTYPAFK</sequence>
<evidence type="ECO:0000256" key="1">
    <source>
        <dbReference type="SAM" id="MobiDB-lite"/>
    </source>
</evidence>
<reference evidence="2 3" key="1">
    <citation type="submission" date="2020-04" db="EMBL/GenBank/DDBJ databases">
        <title>Genome sequencing of novel species.</title>
        <authorList>
            <person name="Heo J."/>
            <person name="Kim S.-J."/>
            <person name="Kim J.-S."/>
            <person name="Hong S.-B."/>
            <person name="Kwon S.-W."/>
        </authorList>
    </citation>
    <scope>NUCLEOTIDE SEQUENCE [LARGE SCALE GENOMIC DNA]</scope>
    <source>
        <strain evidence="2 3">GN2-R2</strain>
    </source>
</reference>
<dbReference type="Proteomes" id="UP000502415">
    <property type="component" value="Chromosome"/>
</dbReference>
<dbReference type="InterPro" id="IPR023346">
    <property type="entry name" value="Lysozyme-like_dom_sf"/>
</dbReference>
<evidence type="ECO:0008006" key="4">
    <source>
        <dbReference type="Google" id="ProtNLM"/>
    </source>
</evidence>
<organism evidence="2 3">
    <name type="scientific">Massilia forsythiae</name>
    <dbReference type="NCBI Taxonomy" id="2728020"/>
    <lineage>
        <taxon>Bacteria</taxon>
        <taxon>Pseudomonadati</taxon>
        <taxon>Pseudomonadota</taxon>
        <taxon>Betaproteobacteria</taxon>
        <taxon>Burkholderiales</taxon>
        <taxon>Oxalobacteraceae</taxon>
        <taxon>Telluria group</taxon>
        <taxon>Massilia</taxon>
    </lineage>
</organism>
<name>A0A7Z2W023_9BURK</name>
<gene>
    <name evidence="2" type="ORF">HH212_19985</name>
</gene>
<accession>A0A7Z2W023</accession>
<dbReference type="Gene3D" id="1.10.530.10">
    <property type="match status" value="1"/>
</dbReference>
<dbReference type="SUPFAM" id="SSF53955">
    <property type="entry name" value="Lysozyme-like"/>
    <property type="match status" value="1"/>
</dbReference>
<dbReference type="AlphaFoldDB" id="A0A7Z2W023"/>
<feature type="region of interest" description="Disordered" evidence="1">
    <location>
        <begin position="107"/>
        <end position="165"/>
    </location>
</feature>